<sequence>MTLLGVLHQGPVDSLLRLLHLSAALHRLHIYGRKQIDHTPSAAAAARTKKGLKSTKCLRQTNSCLSNWKAFSLDTKSWVLDTRLLSVTPA</sequence>
<keyword evidence="2" id="KW-1185">Reference proteome</keyword>
<comment type="caution">
    <text evidence="1">The sequence shown here is derived from an EMBL/GenBank/DDBJ whole genome shotgun (WGS) entry which is preliminary data.</text>
</comment>
<dbReference type="Proteomes" id="UP000314294">
    <property type="component" value="Unassembled WGS sequence"/>
</dbReference>
<proteinExistence type="predicted"/>
<dbReference type="AlphaFoldDB" id="A0A4Z2FRL7"/>
<name>A0A4Z2FRL7_9TELE</name>
<dbReference type="EMBL" id="SRLO01000944">
    <property type="protein sequence ID" value="TNN43798.1"/>
    <property type="molecule type" value="Genomic_DNA"/>
</dbReference>
<accession>A0A4Z2FRL7</accession>
<gene>
    <name evidence="1" type="ORF">EYF80_046005</name>
</gene>
<evidence type="ECO:0000313" key="1">
    <source>
        <dbReference type="EMBL" id="TNN43798.1"/>
    </source>
</evidence>
<protein>
    <submittedName>
        <fullName evidence="1">Uncharacterized protein</fullName>
    </submittedName>
</protein>
<organism evidence="1 2">
    <name type="scientific">Liparis tanakae</name>
    <name type="common">Tanaka's snailfish</name>
    <dbReference type="NCBI Taxonomy" id="230148"/>
    <lineage>
        <taxon>Eukaryota</taxon>
        <taxon>Metazoa</taxon>
        <taxon>Chordata</taxon>
        <taxon>Craniata</taxon>
        <taxon>Vertebrata</taxon>
        <taxon>Euteleostomi</taxon>
        <taxon>Actinopterygii</taxon>
        <taxon>Neopterygii</taxon>
        <taxon>Teleostei</taxon>
        <taxon>Neoteleostei</taxon>
        <taxon>Acanthomorphata</taxon>
        <taxon>Eupercaria</taxon>
        <taxon>Perciformes</taxon>
        <taxon>Cottioidei</taxon>
        <taxon>Cottales</taxon>
        <taxon>Liparidae</taxon>
        <taxon>Liparis</taxon>
    </lineage>
</organism>
<reference evidence="1 2" key="1">
    <citation type="submission" date="2019-03" db="EMBL/GenBank/DDBJ databases">
        <title>First draft genome of Liparis tanakae, snailfish: a comprehensive survey of snailfish specific genes.</title>
        <authorList>
            <person name="Kim W."/>
            <person name="Song I."/>
            <person name="Jeong J.-H."/>
            <person name="Kim D."/>
            <person name="Kim S."/>
            <person name="Ryu S."/>
            <person name="Song J.Y."/>
            <person name="Lee S.K."/>
        </authorList>
    </citation>
    <scope>NUCLEOTIDE SEQUENCE [LARGE SCALE GENOMIC DNA]</scope>
    <source>
        <tissue evidence="1">Muscle</tissue>
    </source>
</reference>
<evidence type="ECO:0000313" key="2">
    <source>
        <dbReference type="Proteomes" id="UP000314294"/>
    </source>
</evidence>